<feature type="transmembrane region" description="Helical" evidence="7">
    <location>
        <begin position="319"/>
        <end position="346"/>
    </location>
</feature>
<accession>A0A7I7P4A7</accession>
<keyword evidence="5 7" id="KW-1133">Transmembrane helix</keyword>
<sequence>MHDRGGLLRRLTGRYAVLVVGLWVVAAGAANLVVPQLERVVDSHARSFMPTDAPSAVAAARAAQLFDQTPSNNFVYVVLERNQALAPRDRQFYDAMTAALGSDHRHVYAVTDLWSQPATAAGARSSDGRAVSVMVRLAGMLGTAQARDSVNAVRATVQRLSPPAGLDVHVTGPGATIVDEFSAIDRQMLGITAATIGLILLLLLMVYRSPIAAAIPLISVGLALALARAVVAALGQSNVVEVSLFSVALMAAMTLGAGTDYAIFLVGRYHEGRRRAVAPAQALAEAYRSIAPVVIGSALTVSVALACLVFAQVGSFRSAGLPCAVGILATMAAALTLTPALMSLAIRRGYLEPRPSGTARHWRRVGTAVARWPGPILVTAGGLTLLAALPLAGMRVGFDEPAATPSSTDSNRGYVSADRHFASNSLLPDVIAIRADHDLRNPAGLIAIERITRHIMAVPGVRAVQSASRPDGKVPEQATLSYQAGVLGRQFGDTMDSLTQRLKRVSELDGALARTQLAVDGLGKGLRGGSAGLAEVSGAADDMRAGMDGLQRNVTAVSGYLDPLRDFVGRTPDCAANPICSTVDRVLQPVDSLVQTSARLDAGAAELTSGSSTAATAMAALPQSVASMKDALGQARSATHDLLSLTDTLGPQMRQLTDYLNELATQFQGSAAADFYLPQRALTDPRYTAALGHLISGNGRAAYLLVYGEGSEWGSDGAQRADQVRGAIKEATKEGTLAPTEVDLAGVGPVTADLQRFVAGDVKLLVGAALVLIFLIVTAMLRSPVAGLVVVGTVVTSYASAVGASVLIWQHLLHHELHWAVAPIAFIALIAVGADYNLLLALRIKQESAAGLRTGIIRAFGGTGGVVTVAGIVFGLTMLALLSSSVLSIAQIGTTIAVGLLLDTLVVRAFIVPSIVALLGRWFWWPRTLPRQADVPADAPVARPVSMATAAGSRR</sequence>
<dbReference type="InterPro" id="IPR050545">
    <property type="entry name" value="Mycobact_MmpL"/>
</dbReference>
<evidence type="ECO:0000256" key="6">
    <source>
        <dbReference type="ARBA" id="ARBA00023136"/>
    </source>
</evidence>
<feature type="transmembrane region" description="Helical" evidence="7">
    <location>
        <begin position="764"/>
        <end position="781"/>
    </location>
</feature>
<dbReference type="NCBIfam" id="TIGR00833">
    <property type="entry name" value="actII"/>
    <property type="match status" value="1"/>
</dbReference>
<dbReference type="RefSeq" id="WP_232075119.1">
    <property type="nucleotide sequence ID" value="NZ_AP022582.1"/>
</dbReference>
<dbReference type="KEGG" id="mseo:MSEO_40380"/>
<feature type="domain" description="SSD" evidence="8">
    <location>
        <begin position="217"/>
        <end position="344"/>
    </location>
</feature>
<dbReference type="EMBL" id="AP022582">
    <property type="protein sequence ID" value="BBY03539.1"/>
    <property type="molecule type" value="Genomic_DNA"/>
</dbReference>
<dbReference type="Gene3D" id="1.20.1640.10">
    <property type="entry name" value="Multidrug efflux transporter AcrB transmembrane domain"/>
    <property type="match status" value="2"/>
</dbReference>
<keyword evidence="6 7" id="KW-0472">Membrane</keyword>
<keyword evidence="4 7" id="KW-0812">Transmembrane</keyword>
<evidence type="ECO:0000259" key="8">
    <source>
        <dbReference type="PROSITE" id="PS50156"/>
    </source>
</evidence>
<dbReference type="SUPFAM" id="SSF82866">
    <property type="entry name" value="Multidrug efflux transporter AcrB transmembrane domain"/>
    <property type="match status" value="2"/>
</dbReference>
<keyword evidence="3" id="KW-1003">Cell membrane</keyword>
<protein>
    <submittedName>
        <fullName evidence="9">Putative membrane protein, MmpL family</fullName>
    </submittedName>
</protein>
<comment type="similarity">
    <text evidence="2">Belongs to the resistance-nodulation-cell division (RND) (TC 2.A.6) family. MmpL subfamily.</text>
</comment>
<reference evidence="9 10" key="1">
    <citation type="journal article" date="2019" name="Emerg. Microbes Infect.">
        <title>Comprehensive subspecies identification of 175 nontuberculous mycobacteria species based on 7547 genomic profiles.</title>
        <authorList>
            <person name="Matsumoto Y."/>
            <person name="Kinjo T."/>
            <person name="Motooka D."/>
            <person name="Nabeya D."/>
            <person name="Jung N."/>
            <person name="Uechi K."/>
            <person name="Horii T."/>
            <person name="Iida T."/>
            <person name="Fujita J."/>
            <person name="Nakamura S."/>
        </authorList>
    </citation>
    <scope>NUCLEOTIDE SEQUENCE [LARGE SCALE GENOMIC DNA]</scope>
    <source>
        <strain evidence="9 10">JCM 16018</strain>
    </source>
</reference>
<evidence type="ECO:0000256" key="5">
    <source>
        <dbReference type="ARBA" id="ARBA00022989"/>
    </source>
</evidence>
<evidence type="ECO:0000313" key="10">
    <source>
        <dbReference type="Proteomes" id="UP000466632"/>
    </source>
</evidence>
<proteinExistence type="inferred from homology"/>
<feature type="transmembrane region" description="Helical" evidence="7">
    <location>
        <begin position="214"/>
        <end position="235"/>
    </location>
</feature>
<gene>
    <name evidence="9" type="ORF">MSEO_40380</name>
</gene>
<evidence type="ECO:0000256" key="2">
    <source>
        <dbReference type="ARBA" id="ARBA00010157"/>
    </source>
</evidence>
<feature type="transmembrane region" description="Helical" evidence="7">
    <location>
        <begin position="247"/>
        <end position="269"/>
    </location>
</feature>
<feature type="transmembrane region" description="Helical" evidence="7">
    <location>
        <begin position="12"/>
        <end position="34"/>
    </location>
</feature>
<dbReference type="InterPro" id="IPR004707">
    <property type="entry name" value="MmpL_fam"/>
</dbReference>
<dbReference type="PANTHER" id="PTHR33406">
    <property type="entry name" value="MEMBRANE PROTEIN MJ1562-RELATED"/>
    <property type="match status" value="1"/>
</dbReference>
<feature type="transmembrane region" description="Helical" evidence="7">
    <location>
        <begin position="372"/>
        <end position="392"/>
    </location>
</feature>
<feature type="transmembrane region" description="Helical" evidence="7">
    <location>
        <begin position="788"/>
        <end position="811"/>
    </location>
</feature>
<comment type="subcellular location">
    <subcellularLocation>
        <location evidence="1">Cell membrane</location>
        <topology evidence="1">Multi-pass membrane protein</topology>
    </subcellularLocation>
</comment>
<dbReference type="Proteomes" id="UP000466632">
    <property type="component" value="Chromosome"/>
</dbReference>
<dbReference type="InterPro" id="IPR000731">
    <property type="entry name" value="SSD"/>
</dbReference>
<feature type="transmembrane region" description="Helical" evidence="7">
    <location>
        <begin position="905"/>
        <end position="924"/>
    </location>
</feature>
<evidence type="ECO:0000256" key="4">
    <source>
        <dbReference type="ARBA" id="ARBA00022692"/>
    </source>
</evidence>
<feature type="transmembrane region" description="Helical" evidence="7">
    <location>
        <begin position="188"/>
        <end position="207"/>
    </location>
</feature>
<dbReference type="PROSITE" id="PS50156">
    <property type="entry name" value="SSD"/>
    <property type="match status" value="1"/>
</dbReference>
<evidence type="ECO:0000256" key="3">
    <source>
        <dbReference type="ARBA" id="ARBA00022475"/>
    </source>
</evidence>
<dbReference type="AlphaFoldDB" id="A0A7I7P4A7"/>
<dbReference type="PANTHER" id="PTHR33406:SF6">
    <property type="entry name" value="MEMBRANE PROTEIN YDGH-RELATED"/>
    <property type="match status" value="1"/>
</dbReference>
<feature type="transmembrane region" description="Helical" evidence="7">
    <location>
        <begin position="817"/>
        <end position="839"/>
    </location>
</feature>
<feature type="transmembrane region" description="Helical" evidence="7">
    <location>
        <begin position="860"/>
        <end position="893"/>
    </location>
</feature>
<feature type="transmembrane region" description="Helical" evidence="7">
    <location>
        <begin position="290"/>
        <end position="313"/>
    </location>
</feature>
<name>A0A7I7P4A7_9MYCO</name>
<keyword evidence="10" id="KW-1185">Reference proteome</keyword>
<organism evidence="9 10">
    <name type="scientific">Mycobacterium seoulense</name>
    <dbReference type="NCBI Taxonomy" id="386911"/>
    <lineage>
        <taxon>Bacteria</taxon>
        <taxon>Bacillati</taxon>
        <taxon>Actinomycetota</taxon>
        <taxon>Actinomycetes</taxon>
        <taxon>Mycobacteriales</taxon>
        <taxon>Mycobacteriaceae</taxon>
        <taxon>Mycobacterium</taxon>
    </lineage>
</organism>
<dbReference type="InterPro" id="IPR004869">
    <property type="entry name" value="MMPL_dom"/>
</dbReference>
<dbReference type="GO" id="GO:0005886">
    <property type="term" value="C:plasma membrane"/>
    <property type="evidence" value="ECO:0007669"/>
    <property type="project" value="UniProtKB-SubCell"/>
</dbReference>
<dbReference type="Pfam" id="PF03176">
    <property type="entry name" value="MMPL"/>
    <property type="match status" value="2"/>
</dbReference>
<evidence type="ECO:0000256" key="1">
    <source>
        <dbReference type="ARBA" id="ARBA00004651"/>
    </source>
</evidence>
<evidence type="ECO:0000313" key="9">
    <source>
        <dbReference type="EMBL" id="BBY03539.1"/>
    </source>
</evidence>
<evidence type="ECO:0000256" key="7">
    <source>
        <dbReference type="SAM" id="Phobius"/>
    </source>
</evidence>